<keyword evidence="8 15" id="KW-0378">Hydrolase</keyword>
<dbReference type="KEGG" id="ccz:CCALI_00796"/>
<dbReference type="NCBIfam" id="TIGR00227">
    <property type="entry name" value="ribD_Cterm"/>
    <property type="match status" value="1"/>
</dbReference>
<evidence type="ECO:0000256" key="17">
    <source>
        <dbReference type="PIRSR" id="PIRSR006769-2"/>
    </source>
</evidence>
<keyword evidence="6 15" id="KW-0686">Riboflavin biosynthesis</keyword>
<dbReference type="InterPro" id="IPR024072">
    <property type="entry name" value="DHFR-like_dom_sf"/>
</dbReference>
<feature type="domain" description="CMP/dCMP-type deaminase" evidence="19">
    <location>
        <begin position="2"/>
        <end position="122"/>
    </location>
</feature>
<evidence type="ECO:0000256" key="14">
    <source>
        <dbReference type="ARBA" id="ARBA00049886"/>
    </source>
</evidence>
<keyword evidence="21" id="KW-1185">Reference proteome</keyword>
<evidence type="ECO:0000256" key="1">
    <source>
        <dbReference type="ARBA" id="ARBA00002151"/>
    </source>
</evidence>
<evidence type="ECO:0000313" key="21">
    <source>
        <dbReference type="Proteomes" id="UP000014227"/>
    </source>
</evidence>
<organism evidence="20 21">
    <name type="scientific">Chthonomonas calidirosea (strain DSM 23976 / ICMP 18418 / T49)</name>
    <dbReference type="NCBI Taxonomy" id="1303518"/>
    <lineage>
        <taxon>Bacteria</taxon>
        <taxon>Bacillati</taxon>
        <taxon>Armatimonadota</taxon>
        <taxon>Chthonomonadia</taxon>
        <taxon>Chthonomonadales</taxon>
        <taxon>Chthonomonadaceae</taxon>
        <taxon>Chthonomonas</taxon>
    </lineage>
</organism>
<dbReference type="InterPro" id="IPR011549">
    <property type="entry name" value="RibD_C"/>
</dbReference>
<feature type="binding site" evidence="17">
    <location>
        <position position="297"/>
    </location>
    <ligand>
        <name>substrate</name>
    </ligand>
</feature>
<comment type="catalytic activity">
    <reaction evidence="13 15">
        <text>5-amino-6-(5-phospho-D-ribitylamino)uracil + NADP(+) = 5-amino-6-(5-phospho-D-ribosylamino)uracil + NADPH + H(+)</text>
        <dbReference type="Rhea" id="RHEA:17845"/>
        <dbReference type="ChEBI" id="CHEBI:15378"/>
        <dbReference type="ChEBI" id="CHEBI:57783"/>
        <dbReference type="ChEBI" id="CHEBI:58349"/>
        <dbReference type="ChEBI" id="CHEBI:58421"/>
        <dbReference type="ChEBI" id="CHEBI:58453"/>
        <dbReference type="EC" id="1.1.1.193"/>
    </reaction>
</comment>
<dbReference type="GO" id="GO:0050661">
    <property type="term" value="F:NADP binding"/>
    <property type="evidence" value="ECO:0007669"/>
    <property type="project" value="InterPro"/>
</dbReference>
<dbReference type="EC" id="3.5.4.26" evidence="15"/>
<evidence type="ECO:0000256" key="9">
    <source>
        <dbReference type="ARBA" id="ARBA00022833"/>
    </source>
</evidence>
<dbReference type="PROSITE" id="PS00903">
    <property type="entry name" value="CYT_DCMP_DEAMINASES_1"/>
    <property type="match status" value="1"/>
</dbReference>
<feature type="binding site" evidence="17">
    <location>
        <position position="153"/>
    </location>
    <ligand>
        <name>NADP(+)</name>
        <dbReference type="ChEBI" id="CHEBI:58349"/>
    </ligand>
</feature>
<feature type="binding site" evidence="17">
    <location>
        <position position="169"/>
    </location>
    <ligand>
        <name>NADP(+)</name>
        <dbReference type="ChEBI" id="CHEBI:58349"/>
    </ligand>
</feature>
<evidence type="ECO:0000256" key="8">
    <source>
        <dbReference type="ARBA" id="ARBA00022801"/>
    </source>
</evidence>
<dbReference type="FunCoup" id="S0ET59">
    <property type="interactions" value="415"/>
</dbReference>
<proteinExistence type="inferred from homology"/>
<evidence type="ECO:0000256" key="13">
    <source>
        <dbReference type="ARBA" id="ARBA00049861"/>
    </source>
</evidence>
<dbReference type="NCBIfam" id="TIGR00326">
    <property type="entry name" value="eubact_ribD"/>
    <property type="match status" value="1"/>
</dbReference>
<evidence type="ECO:0000256" key="15">
    <source>
        <dbReference type="PIRNR" id="PIRNR006769"/>
    </source>
</evidence>
<dbReference type="GO" id="GO:0009231">
    <property type="term" value="P:riboflavin biosynthetic process"/>
    <property type="evidence" value="ECO:0007669"/>
    <property type="project" value="UniProtKB-UniPathway"/>
</dbReference>
<dbReference type="FunFam" id="3.40.140.10:FF:000025">
    <property type="entry name" value="Riboflavin biosynthesis protein RibD"/>
    <property type="match status" value="1"/>
</dbReference>
<feature type="binding site" evidence="17">
    <location>
        <position position="206"/>
    </location>
    <ligand>
        <name>substrate</name>
    </ligand>
</feature>
<feature type="binding site" evidence="18">
    <location>
        <position position="74"/>
    </location>
    <ligand>
        <name>Zn(2+)</name>
        <dbReference type="ChEBI" id="CHEBI:29105"/>
        <note>catalytic</note>
    </ligand>
</feature>
<dbReference type="STRING" id="454171.CP488_00355"/>
<keyword evidence="12" id="KW-0511">Multifunctional enzyme</keyword>
<dbReference type="Gene3D" id="3.40.140.10">
    <property type="entry name" value="Cytidine Deaminase, domain 2"/>
    <property type="match status" value="1"/>
</dbReference>
<feature type="binding site" evidence="17">
    <location>
        <position position="223"/>
    </location>
    <ligand>
        <name>NADP(+)</name>
        <dbReference type="ChEBI" id="CHEBI:58349"/>
    </ligand>
</feature>
<feature type="binding site" evidence="17">
    <location>
        <begin position="299"/>
        <end position="305"/>
    </location>
    <ligand>
        <name>NADP(+)</name>
        <dbReference type="ChEBI" id="CHEBI:58349"/>
    </ligand>
</feature>
<keyword evidence="10 15" id="KW-0521">NADP</keyword>
<evidence type="ECO:0000259" key="19">
    <source>
        <dbReference type="PROSITE" id="PS51747"/>
    </source>
</evidence>
<comment type="pathway">
    <text evidence="3 15">Cofactor biosynthesis; riboflavin biosynthesis; 5-amino-6-(D-ribitylamino)uracil from GTP: step 3/4.</text>
</comment>
<evidence type="ECO:0000256" key="12">
    <source>
        <dbReference type="ARBA" id="ARBA00023268"/>
    </source>
</evidence>
<dbReference type="SUPFAM" id="SSF53597">
    <property type="entry name" value="Dihydrofolate reductase-like"/>
    <property type="match status" value="1"/>
</dbReference>
<evidence type="ECO:0000256" key="6">
    <source>
        <dbReference type="ARBA" id="ARBA00022619"/>
    </source>
</evidence>
<dbReference type="Gene3D" id="3.40.430.10">
    <property type="entry name" value="Dihydrofolate Reductase, subunit A"/>
    <property type="match status" value="1"/>
</dbReference>
<dbReference type="PIRSF" id="PIRSF006769">
    <property type="entry name" value="RibD"/>
    <property type="match status" value="1"/>
</dbReference>
<dbReference type="GO" id="GO:0008703">
    <property type="term" value="F:5-amino-6-(5-phosphoribosylamino)uracil reductase activity"/>
    <property type="evidence" value="ECO:0007669"/>
    <property type="project" value="UniProtKB-EC"/>
</dbReference>
<feature type="active site" description="Proton donor" evidence="16">
    <location>
        <position position="51"/>
    </location>
</feature>
<dbReference type="SUPFAM" id="SSF53927">
    <property type="entry name" value="Cytidine deaminase-like"/>
    <property type="match status" value="1"/>
</dbReference>
<dbReference type="RefSeq" id="WP_016482181.1">
    <property type="nucleotide sequence ID" value="NC_021487.1"/>
</dbReference>
<dbReference type="eggNOG" id="COG1985">
    <property type="taxonomic scope" value="Bacteria"/>
</dbReference>
<evidence type="ECO:0000256" key="4">
    <source>
        <dbReference type="ARBA" id="ARBA00005259"/>
    </source>
</evidence>
<feature type="binding site" evidence="17">
    <location>
        <position position="203"/>
    </location>
    <ligand>
        <name>substrate</name>
    </ligand>
</feature>
<dbReference type="EC" id="1.1.1.193" evidence="15"/>
<dbReference type="PANTHER" id="PTHR38011">
    <property type="entry name" value="DIHYDROFOLATE REDUCTASE FAMILY PROTEIN (AFU_ORTHOLOGUE AFUA_8G06820)"/>
    <property type="match status" value="1"/>
</dbReference>
<dbReference type="OrthoDB" id="9800865at2"/>
<feature type="binding site" evidence="17">
    <location>
        <position position="199"/>
    </location>
    <ligand>
        <name>NADP(+)</name>
        <dbReference type="ChEBI" id="CHEBI:58349"/>
    </ligand>
</feature>
<dbReference type="InterPro" id="IPR050765">
    <property type="entry name" value="Riboflavin_Biosynth_HTPR"/>
</dbReference>
<comment type="similarity">
    <text evidence="5 15">In the C-terminal section; belongs to the HTP reductase family.</text>
</comment>
<dbReference type="PANTHER" id="PTHR38011:SF7">
    <property type="entry name" value="2,5-DIAMINO-6-RIBOSYLAMINO-4(3H)-PYRIMIDINONE 5'-PHOSPHATE REDUCTASE"/>
    <property type="match status" value="1"/>
</dbReference>
<evidence type="ECO:0000313" key="20">
    <source>
        <dbReference type="EMBL" id="CCW34621.1"/>
    </source>
</evidence>
<keyword evidence="7 15" id="KW-0479">Metal-binding</keyword>
<feature type="binding site" evidence="18">
    <location>
        <position position="83"/>
    </location>
    <ligand>
        <name>Zn(2+)</name>
        <dbReference type="ChEBI" id="CHEBI:29105"/>
        <note>catalytic</note>
    </ligand>
</feature>
<comment type="cofactor">
    <cofactor evidence="15 18">
        <name>Zn(2+)</name>
        <dbReference type="ChEBI" id="CHEBI:29105"/>
    </cofactor>
    <text evidence="15 18">Binds 1 zinc ion.</text>
</comment>
<dbReference type="UniPathway" id="UPA00275">
    <property type="reaction ID" value="UER00401"/>
</dbReference>
<dbReference type="HOGENOM" id="CLU_036590_1_2_0"/>
<evidence type="ECO:0000256" key="5">
    <source>
        <dbReference type="ARBA" id="ARBA00007417"/>
    </source>
</evidence>
<evidence type="ECO:0000256" key="7">
    <source>
        <dbReference type="ARBA" id="ARBA00022723"/>
    </source>
</evidence>
<evidence type="ECO:0000256" key="2">
    <source>
        <dbReference type="ARBA" id="ARBA00004882"/>
    </source>
</evidence>
<dbReference type="PATRIC" id="fig|1303518.3.peg.806"/>
<dbReference type="CDD" id="cd01284">
    <property type="entry name" value="Riboflavin_deaminase-reductase"/>
    <property type="match status" value="1"/>
</dbReference>
<gene>
    <name evidence="20" type="ORF">CCALI_00796</name>
</gene>
<feature type="binding site" evidence="17">
    <location>
        <position position="183"/>
    </location>
    <ligand>
        <name>substrate</name>
    </ligand>
</feature>
<comment type="catalytic activity">
    <reaction evidence="14 15">
        <text>2,5-diamino-6-hydroxy-4-(5-phosphoribosylamino)-pyrimidine + H2O + H(+) = 5-amino-6-(5-phospho-D-ribosylamino)uracil + NH4(+)</text>
        <dbReference type="Rhea" id="RHEA:21868"/>
        <dbReference type="ChEBI" id="CHEBI:15377"/>
        <dbReference type="ChEBI" id="CHEBI:15378"/>
        <dbReference type="ChEBI" id="CHEBI:28938"/>
        <dbReference type="ChEBI" id="CHEBI:58453"/>
        <dbReference type="ChEBI" id="CHEBI:58614"/>
        <dbReference type="EC" id="3.5.4.26"/>
    </reaction>
</comment>
<keyword evidence="9 15" id="KW-0862">Zinc</keyword>
<dbReference type="InterPro" id="IPR016192">
    <property type="entry name" value="APOBEC/CMP_deaminase_Zn-bd"/>
</dbReference>
<keyword evidence="11 15" id="KW-0560">Oxidoreductase</keyword>
<comment type="function">
    <text evidence="1 15">Converts 2,5-diamino-6-(ribosylamino)-4(3h)-pyrimidinone 5'-phosphate into 5-amino-6-(ribosylamino)-2,4(1h,3h)-pyrimidinedione 5'-phosphate.</text>
</comment>
<dbReference type="InterPro" id="IPR002125">
    <property type="entry name" value="CMP_dCMP_dom"/>
</dbReference>
<feature type="binding site" evidence="18">
    <location>
        <position position="49"/>
    </location>
    <ligand>
        <name>Zn(2+)</name>
        <dbReference type="ChEBI" id="CHEBI:29105"/>
        <note>catalytic</note>
    </ligand>
</feature>
<feature type="binding site" evidence="17">
    <location>
        <position position="195"/>
    </location>
    <ligand>
        <name>NADP(+)</name>
        <dbReference type="ChEBI" id="CHEBI:58349"/>
    </ligand>
</feature>
<dbReference type="GO" id="GO:0008270">
    <property type="term" value="F:zinc ion binding"/>
    <property type="evidence" value="ECO:0007669"/>
    <property type="project" value="InterPro"/>
</dbReference>
<evidence type="ECO:0000256" key="3">
    <source>
        <dbReference type="ARBA" id="ARBA00004910"/>
    </source>
</evidence>
<evidence type="ECO:0000256" key="16">
    <source>
        <dbReference type="PIRSR" id="PIRSR006769-1"/>
    </source>
</evidence>
<dbReference type="Pfam" id="PF00383">
    <property type="entry name" value="dCMP_cyt_deam_1"/>
    <property type="match status" value="1"/>
</dbReference>
<dbReference type="AlphaFoldDB" id="S0ET59"/>
<dbReference type="InterPro" id="IPR016193">
    <property type="entry name" value="Cytidine_deaminase-like"/>
</dbReference>
<dbReference type="InParanoid" id="S0ET59"/>
<protein>
    <recommendedName>
        <fullName evidence="15">Riboflavin biosynthesis protein RibD</fullName>
    </recommendedName>
    <domain>
        <recommendedName>
            <fullName evidence="15">Diaminohydroxyphosphoribosylaminopyrimidine deaminase</fullName>
            <shortName evidence="15">DRAP deaminase</shortName>
            <ecNumber evidence="15">3.5.4.26</ecNumber>
        </recommendedName>
        <alternativeName>
            <fullName evidence="15">Riboflavin-specific deaminase</fullName>
        </alternativeName>
    </domain>
    <domain>
        <recommendedName>
            <fullName evidence="15">5-amino-6-(5-phosphoribosylamino)uracil reductase</fullName>
            <ecNumber evidence="15">1.1.1.193</ecNumber>
        </recommendedName>
        <alternativeName>
            <fullName evidence="15">HTP reductase</fullName>
        </alternativeName>
    </domain>
</protein>
<dbReference type="EMBL" id="HF951689">
    <property type="protein sequence ID" value="CCW34621.1"/>
    <property type="molecule type" value="Genomic_DNA"/>
</dbReference>
<dbReference type="Proteomes" id="UP000014227">
    <property type="component" value="Chromosome I"/>
</dbReference>
<dbReference type="InterPro" id="IPR004794">
    <property type="entry name" value="Eubact_RibD"/>
</dbReference>
<sequence length="377" mass="40412">MTESERWMRRALRLATKGFTAPNPMVGCVLVRNGEIVGEGYHFVAGMPHAEVNALQQAGERARGATAYVTLEPCCHYGRTPPCTKALIAAGVRHVVVATLDPDPRVRGRGVAELREAGLSVEVGVLEPAARALNRAFFHFHETGLPLITLKVAMTLDGKVATFTGDTRWITGQKARNYVHRLRSQSGAVLAGIGTVLADDPRLDARLPGRPSPRQPLRVIVDSHLRTPPCCAAIRLAQQNPQTYPLLIATTAPQPPKELAGSGVEVVTLPSDSAGRVDLHALTRLLATRQIISVLVEGGPTLHEAFLKAGLANRVLFFIAPKLVGGKSAPTAIEGDGVATLAEAWQLSPFTVRRLAPDIVLEADVLPAQSRQVRGEE</sequence>
<dbReference type="InterPro" id="IPR002734">
    <property type="entry name" value="RibDG_C"/>
</dbReference>
<evidence type="ECO:0000256" key="10">
    <source>
        <dbReference type="ARBA" id="ARBA00022857"/>
    </source>
</evidence>
<dbReference type="Pfam" id="PF01872">
    <property type="entry name" value="RibD_C"/>
    <property type="match status" value="1"/>
</dbReference>
<evidence type="ECO:0000256" key="18">
    <source>
        <dbReference type="PIRSR" id="PIRSR006769-3"/>
    </source>
</evidence>
<accession>S0ET59</accession>
<reference evidence="21" key="1">
    <citation type="submission" date="2013-03" db="EMBL/GenBank/DDBJ databases">
        <title>Genome sequence of Chthonomonas calidirosea, the first sequenced genome from the Armatimonadetes phylum (formally candidate division OP10).</title>
        <authorList>
            <person name="Lee K.C.Y."/>
            <person name="Morgan X.C."/>
            <person name="Dunfield P.F."/>
            <person name="Tamas I."/>
            <person name="Houghton K.M."/>
            <person name="Vyssotski M."/>
            <person name="Ryan J.L.J."/>
            <person name="Lagutin K."/>
            <person name="McDonald I.R."/>
            <person name="Stott M.B."/>
        </authorList>
    </citation>
    <scope>NUCLEOTIDE SEQUENCE [LARGE SCALE GENOMIC DNA]</scope>
    <source>
        <strain evidence="21">DSM 23976 / ICMP 18418 / T49</strain>
    </source>
</reference>
<name>S0ET59_CHTCT</name>
<dbReference type="GO" id="GO:0008835">
    <property type="term" value="F:diaminohydroxyphosphoribosylaminopyrimidine deaminase activity"/>
    <property type="evidence" value="ECO:0007669"/>
    <property type="project" value="UniProtKB-EC"/>
</dbReference>
<comment type="pathway">
    <text evidence="2 15">Cofactor biosynthesis; riboflavin biosynthesis; 5-amino-6-(D-ribitylamino)uracil from GTP: step 2/4.</text>
</comment>
<evidence type="ECO:0000256" key="11">
    <source>
        <dbReference type="ARBA" id="ARBA00023002"/>
    </source>
</evidence>
<comment type="similarity">
    <text evidence="4 15">In the N-terminal section; belongs to the cytidine and deoxycytidylate deaminase family.</text>
</comment>
<dbReference type="eggNOG" id="COG0117">
    <property type="taxonomic scope" value="Bacteria"/>
</dbReference>
<dbReference type="PROSITE" id="PS51747">
    <property type="entry name" value="CYT_DCMP_DEAMINASES_2"/>
    <property type="match status" value="1"/>
</dbReference>